<feature type="chain" id="PRO_5022086664" evidence="2">
    <location>
        <begin position="29"/>
        <end position="541"/>
    </location>
</feature>
<evidence type="ECO:0000313" key="4">
    <source>
        <dbReference type="Proteomes" id="UP000318017"/>
    </source>
</evidence>
<keyword evidence="1 2" id="KW-0732">Signal</keyword>
<organism evidence="3 4">
    <name type="scientific">Aureliella helgolandensis</name>
    <dbReference type="NCBI Taxonomy" id="2527968"/>
    <lineage>
        <taxon>Bacteria</taxon>
        <taxon>Pseudomonadati</taxon>
        <taxon>Planctomycetota</taxon>
        <taxon>Planctomycetia</taxon>
        <taxon>Pirellulales</taxon>
        <taxon>Pirellulaceae</taxon>
        <taxon>Aureliella</taxon>
    </lineage>
</organism>
<protein>
    <submittedName>
        <fullName evidence="3">FG-GAP repeat protein</fullName>
    </submittedName>
</protein>
<dbReference type="PANTHER" id="PTHR45460">
    <property type="entry name" value="SIMILAR TO CYSTEINE PROTEINASE"/>
    <property type="match status" value="1"/>
</dbReference>
<proteinExistence type="predicted"/>
<dbReference type="AlphaFoldDB" id="A0A518FZH9"/>
<keyword evidence="4" id="KW-1185">Reference proteome</keyword>
<evidence type="ECO:0000256" key="1">
    <source>
        <dbReference type="ARBA" id="ARBA00022729"/>
    </source>
</evidence>
<dbReference type="PANTHER" id="PTHR45460:SF2">
    <property type="entry name" value="ALPHA 1,3 GLUCANASE, GH71 FAMILY (EUROFUNG)"/>
    <property type="match status" value="1"/>
</dbReference>
<dbReference type="Proteomes" id="UP000318017">
    <property type="component" value="Chromosome"/>
</dbReference>
<dbReference type="PROSITE" id="PS51257">
    <property type="entry name" value="PROKAR_LIPOPROTEIN"/>
    <property type="match status" value="1"/>
</dbReference>
<gene>
    <name evidence="3" type="ORF">Q31a_00470</name>
</gene>
<dbReference type="Pfam" id="PF13517">
    <property type="entry name" value="FG-GAP_3"/>
    <property type="match status" value="2"/>
</dbReference>
<evidence type="ECO:0000256" key="2">
    <source>
        <dbReference type="SAM" id="SignalP"/>
    </source>
</evidence>
<sequence precursor="true">MRSMLKARWGSTRGIRAVWACCSSICLASLFSGCQTSVETPAAFEELMLTLERPTEIAVREGTERPPEAIASFCGDCHALPQPGSFERDVWYDEVRLGFEMYARSGRTDLTPPTIASVVQYYRQRAPLRLEFPEPPEVDQSWAARFETTKLDWLDQAYITPAVASVQWLELMAPGVQHLVACDMRDGSVSLVDPNPESSTRTVLARLGSPSRVAMCDLDEDGWQDLIVADLGSMKPFEHGFGQIVWLRRQPESETFEPRALVQGLGRVSDVVAGDFNDDGALDIVAAEFGHRLSGGIRLLTNTSRDRSQPTFAVSEVDQRPGTVQLVPQDWNRDGHMDIAAVISQEYEAVELFLGGENHWKRQGVWQAPDLTFGSVGATPADLDGDGDMDLLYVNGDTFDNNYANPAHGLQWLENQGQGEFAYHRLLDLPGAYRAVAADFDGDDDLDIVAVANLPRGVKPLALQSSETVSIVVLEQIRPLEFATRVLERGTPRYPALECGDFDQDGRVDFAVGAQLFGSDDAESAAAKLPRLTVWWNRQER</sequence>
<dbReference type="KEGG" id="ahel:Q31a_00470"/>
<dbReference type="InterPro" id="IPR013517">
    <property type="entry name" value="FG-GAP"/>
</dbReference>
<feature type="signal peptide" evidence="2">
    <location>
        <begin position="1"/>
        <end position="28"/>
    </location>
</feature>
<name>A0A518FZH9_9BACT</name>
<evidence type="ECO:0000313" key="3">
    <source>
        <dbReference type="EMBL" id="QDV21768.1"/>
    </source>
</evidence>
<dbReference type="SUPFAM" id="SSF69318">
    <property type="entry name" value="Integrin alpha N-terminal domain"/>
    <property type="match status" value="1"/>
</dbReference>
<accession>A0A518FZH9</accession>
<dbReference type="Gene3D" id="2.130.10.130">
    <property type="entry name" value="Integrin alpha, N-terminal"/>
    <property type="match status" value="1"/>
</dbReference>
<reference evidence="3 4" key="1">
    <citation type="submission" date="2019-02" db="EMBL/GenBank/DDBJ databases">
        <title>Deep-cultivation of Planctomycetes and their phenomic and genomic characterization uncovers novel biology.</title>
        <authorList>
            <person name="Wiegand S."/>
            <person name="Jogler M."/>
            <person name="Boedeker C."/>
            <person name="Pinto D."/>
            <person name="Vollmers J."/>
            <person name="Rivas-Marin E."/>
            <person name="Kohn T."/>
            <person name="Peeters S.H."/>
            <person name="Heuer A."/>
            <person name="Rast P."/>
            <person name="Oberbeckmann S."/>
            <person name="Bunk B."/>
            <person name="Jeske O."/>
            <person name="Meyerdierks A."/>
            <person name="Storesund J.E."/>
            <person name="Kallscheuer N."/>
            <person name="Luecker S."/>
            <person name="Lage O.M."/>
            <person name="Pohl T."/>
            <person name="Merkel B.J."/>
            <person name="Hornburger P."/>
            <person name="Mueller R.-W."/>
            <person name="Bruemmer F."/>
            <person name="Labrenz M."/>
            <person name="Spormann A.M."/>
            <person name="Op den Camp H."/>
            <person name="Overmann J."/>
            <person name="Amann R."/>
            <person name="Jetten M.S.M."/>
            <person name="Mascher T."/>
            <person name="Medema M.H."/>
            <person name="Devos D.P."/>
            <person name="Kaster A.-K."/>
            <person name="Ovreas L."/>
            <person name="Rohde M."/>
            <person name="Galperin M.Y."/>
            <person name="Jogler C."/>
        </authorList>
    </citation>
    <scope>NUCLEOTIDE SEQUENCE [LARGE SCALE GENOMIC DNA]</scope>
    <source>
        <strain evidence="3 4">Q31a</strain>
    </source>
</reference>
<dbReference type="EMBL" id="CP036298">
    <property type="protein sequence ID" value="QDV21768.1"/>
    <property type="molecule type" value="Genomic_DNA"/>
</dbReference>
<dbReference type="InterPro" id="IPR028994">
    <property type="entry name" value="Integrin_alpha_N"/>
</dbReference>